<reference evidence="2" key="1">
    <citation type="submission" date="2019-08" db="EMBL/GenBank/DDBJ databases">
        <authorList>
            <person name="Kucharzyk K."/>
            <person name="Murdoch R.W."/>
            <person name="Higgins S."/>
            <person name="Loffler F."/>
        </authorList>
    </citation>
    <scope>NUCLEOTIDE SEQUENCE</scope>
</reference>
<evidence type="ECO:0000313" key="2">
    <source>
        <dbReference type="EMBL" id="MPN06096.1"/>
    </source>
</evidence>
<dbReference type="AlphaFoldDB" id="A0A645EXF3"/>
<feature type="domain" description="Fe/B12 periplasmic-binding" evidence="1">
    <location>
        <begin position="48"/>
        <end position="72"/>
    </location>
</feature>
<dbReference type="EMBL" id="VSSQ01051988">
    <property type="protein sequence ID" value="MPN06096.1"/>
    <property type="molecule type" value="Genomic_DNA"/>
</dbReference>
<organism evidence="2">
    <name type="scientific">bioreactor metagenome</name>
    <dbReference type="NCBI Taxonomy" id="1076179"/>
    <lineage>
        <taxon>unclassified sequences</taxon>
        <taxon>metagenomes</taxon>
        <taxon>ecological metagenomes</taxon>
    </lineage>
</organism>
<sequence>MPLVEDVFRFLADAFSAVNVDPVEDQFRVRSAEGDKGDVPFQQQKHTRIVIFNAGEHETVHAAGIDKLIIGI</sequence>
<accession>A0A645EXF3</accession>
<protein>
    <recommendedName>
        <fullName evidence="1">Fe/B12 periplasmic-binding domain-containing protein</fullName>
    </recommendedName>
</protein>
<comment type="caution">
    <text evidence="2">The sequence shown here is derived from an EMBL/GenBank/DDBJ whole genome shotgun (WGS) entry which is preliminary data.</text>
</comment>
<evidence type="ECO:0000259" key="1">
    <source>
        <dbReference type="PROSITE" id="PS50983"/>
    </source>
</evidence>
<dbReference type="InterPro" id="IPR002491">
    <property type="entry name" value="ABC_transptr_periplasmic_BD"/>
</dbReference>
<gene>
    <name evidence="2" type="ORF">SDC9_153351</name>
</gene>
<dbReference type="PROSITE" id="PS50983">
    <property type="entry name" value="FE_B12_PBP"/>
    <property type="match status" value="1"/>
</dbReference>
<name>A0A645EXF3_9ZZZZ</name>
<proteinExistence type="predicted"/>